<dbReference type="Proteomes" id="UP000681343">
    <property type="component" value="Chromosome"/>
</dbReference>
<name>A0A810PUW6_9FIRM</name>
<keyword evidence="3" id="KW-1003">Cell membrane</keyword>
<dbReference type="InterPro" id="IPR011066">
    <property type="entry name" value="MscS_channel_C_sf"/>
</dbReference>
<evidence type="ECO:0000313" key="10">
    <source>
        <dbReference type="Proteomes" id="UP000681343"/>
    </source>
</evidence>
<dbReference type="InterPro" id="IPR010920">
    <property type="entry name" value="LSM_dom_sf"/>
</dbReference>
<dbReference type="GO" id="GO:0008381">
    <property type="term" value="F:mechanosensitive monoatomic ion channel activity"/>
    <property type="evidence" value="ECO:0007669"/>
    <property type="project" value="InterPro"/>
</dbReference>
<keyword evidence="10" id="KW-1185">Reference proteome</keyword>
<dbReference type="InterPro" id="IPR011014">
    <property type="entry name" value="MscS_channel_TM-2"/>
</dbReference>
<evidence type="ECO:0000256" key="3">
    <source>
        <dbReference type="ARBA" id="ARBA00022475"/>
    </source>
</evidence>
<dbReference type="Gene3D" id="1.10.287.1260">
    <property type="match status" value="1"/>
</dbReference>
<dbReference type="SUPFAM" id="SSF82861">
    <property type="entry name" value="Mechanosensitive channel protein MscS (YggB), transmembrane region"/>
    <property type="match status" value="1"/>
</dbReference>
<dbReference type="PANTHER" id="PTHR30460">
    <property type="entry name" value="MODERATE CONDUCTANCE MECHANOSENSITIVE CHANNEL YBIO"/>
    <property type="match status" value="1"/>
</dbReference>
<evidence type="ECO:0000256" key="5">
    <source>
        <dbReference type="ARBA" id="ARBA00022989"/>
    </source>
</evidence>
<evidence type="ECO:0000313" key="9">
    <source>
        <dbReference type="EMBL" id="BCK77867.1"/>
    </source>
</evidence>
<evidence type="ECO:0000256" key="4">
    <source>
        <dbReference type="ARBA" id="ARBA00022692"/>
    </source>
</evidence>
<comment type="subcellular location">
    <subcellularLocation>
        <location evidence="1">Cell membrane</location>
        <topology evidence="1">Multi-pass membrane protein</topology>
    </subcellularLocation>
</comment>
<protein>
    <recommendedName>
        <fullName evidence="8">Mechanosensitive ion channel MscS domain-containing protein</fullName>
    </recommendedName>
</protein>
<dbReference type="GO" id="GO:0005886">
    <property type="term" value="C:plasma membrane"/>
    <property type="evidence" value="ECO:0007669"/>
    <property type="project" value="UniProtKB-SubCell"/>
</dbReference>
<comment type="similarity">
    <text evidence="2">Belongs to the MscS (TC 1.A.23) family.</text>
</comment>
<dbReference type="Gene3D" id="2.30.30.60">
    <property type="match status" value="1"/>
</dbReference>
<accession>A0A810PUW6</accession>
<evidence type="ECO:0000256" key="2">
    <source>
        <dbReference type="ARBA" id="ARBA00008017"/>
    </source>
</evidence>
<dbReference type="Gene3D" id="3.30.70.100">
    <property type="match status" value="1"/>
</dbReference>
<evidence type="ECO:0000256" key="1">
    <source>
        <dbReference type="ARBA" id="ARBA00004651"/>
    </source>
</evidence>
<dbReference type="RefSeq" id="WP_212818291.1">
    <property type="nucleotide sequence ID" value="NZ_AP023415.1"/>
</dbReference>
<feature type="transmembrane region" description="Helical" evidence="7">
    <location>
        <begin position="54"/>
        <end position="76"/>
    </location>
</feature>
<dbReference type="AlphaFoldDB" id="A0A810PUW6"/>
<keyword evidence="5 7" id="KW-1133">Transmembrane helix</keyword>
<evidence type="ECO:0000259" key="8">
    <source>
        <dbReference type="Pfam" id="PF00924"/>
    </source>
</evidence>
<dbReference type="InterPro" id="IPR006685">
    <property type="entry name" value="MscS_channel_2nd"/>
</dbReference>
<keyword evidence="6 7" id="KW-0472">Membrane</keyword>
<feature type="domain" description="Mechanosensitive ion channel MscS" evidence="8">
    <location>
        <begin position="102"/>
        <end position="162"/>
    </location>
</feature>
<dbReference type="EMBL" id="AP023415">
    <property type="protein sequence ID" value="BCK77867.1"/>
    <property type="molecule type" value="Genomic_DNA"/>
</dbReference>
<dbReference type="SUPFAM" id="SSF82689">
    <property type="entry name" value="Mechanosensitive channel protein MscS (YggB), C-terminal domain"/>
    <property type="match status" value="1"/>
</dbReference>
<dbReference type="Pfam" id="PF00924">
    <property type="entry name" value="MS_channel_2nd"/>
    <property type="match status" value="1"/>
</dbReference>
<evidence type="ECO:0000256" key="7">
    <source>
        <dbReference type="SAM" id="Phobius"/>
    </source>
</evidence>
<evidence type="ECO:0000256" key="6">
    <source>
        <dbReference type="ARBA" id="ARBA00023136"/>
    </source>
</evidence>
<sequence length="263" mass="29066">MERILAYFGSYKFIFSLCTVAAALVCWLLLRHLIHRFTEKITSTGALSGRRQTYLALTLNFARGLLALLALILVLQIHGVNVSSLVAGLGIIGAIVGLALQDMLKDVIMGMNILTGEYFAVGDVVKYGEVTGEVVQFSLRATKLRELATGNLVTVSNRNIFQVSQLSNELYLTVSTSYDDGPDAIEPFLQQLAREIAQLPDVESCTFLGLSKLGDWSVDYLLGLRAKPAVQNTVRRRALGHIRRRFLESGFTIPYPQMDVHTD</sequence>
<feature type="transmembrane region" description="Helical" evidence="7">
    <location>
        <begin position="82"/>
        <end position="100"/>
    </location>
</feature>
<gene>
    <name evidence="9" type="ORF">MM35RIKEN_00590</name>
</gene>
<proteinExistence type="inferred from homology"/>
<feature type="transmembrane region" description="Helical" evidence="7">
    <location>
        <begin position="13"/>
        <end position="34"/>
    </location>
</feature>
<reference evidence="9" key="1">
    <citation type="submission" date="2020-09" db="EMBL/GenBank/DDBJ databases">
        <title>New species isolated from human feces.</title>
        <authorList>
            <person name="Kitahara M."/>
            <person name="Shigeno Y."/>
            <person name="Shime M."/>
            <person name="Matsumoto Y."/>
            <person name="Nakamura S."/>
            <person name="Motooka D."/>
            <person name="Fukuoka S."/>
            <person name="Nishikawa H."/>
            <person name="Benno Y."/>
        </authorList>
    </citation>
    <scope>NUCLEOTIDE SEQUENCE</scope>
    <source>
        <strain evidence="9">MM35</strain>
    </source>
</reference>
<dbReference type="InterPro" id="IPR023408">
    <property type="entry name" value="MscS_beta-dom_sf"/>
</dbReference>
<dbReference type="PANTHER" id="PTHR30460:SF0">
    <property type="entry name" value="MODERATE CONDUCTANCE MECHANOSENSITIVE CHANNEL YBIO"/>
    <property type="match status" value="1"/>
</dbReference>
<dbReference type="SUPFAM" id="SSF50182">
    <property type="entry name" value="Sm-like ribonucleoproteins"/>
    <property type="match status" value="1"/>
</dbReference>
<keyword evidence="4 7" id="KW-0812">Transmembrane</keyword>
<organism evidence="9 10">
    <name type="scientific">Vescimonas fastidiosa</name>
    <dbReference type="NCBI Taxonomy" id="2714353"/>
    <lineage>
        <taxon>Bacteria</taxon>
        <taxon>Bacillati</taxon>
        <taxon>Bacillota</taxon>
        <taxon>Clostridia</taxon>
        <taxon>Eubacteriales</taxon>
        <taxon>Oscillospiraceae</taxon>
        <taxon>Vescimonas</taxon>
    </lineage>
</organism>
<dbReference type="KEGG" id="vfa:MM35RIKEN_00590"/>
<dbReference type="InterPro" id="IPR045276">
    <property type="entry name" value="YbiO_bact"/>
</dbReference>